<feature type="transmembrane region" description="Helical" evidence="8">
    <location>
        <begin position="63"/>
        <end position="83"/>
    </location>
</feature>
<dbReference type="PROSITE" id="PS50216">
    <property type="entry name" value="DHHC"/>
    <property type="match status" value="1"/>
</dbReference>
<feature type="compositionally biased region" description="Basic and acidic residues" evidence="9">
    <location>
        <begin position="422"/>
        <end position="433"/>
    </location>
</feature>
<keyword evidence="7 8" id="KW-0012">Acyltransferase</keyword>
<reference evidence="11" key="2">
    <citation type="submission" date="2017-06" db="EMBL/GenBank/DDBJ databases">
        <title>The pomegranate genome and the genomics of punicalagin biosynthesis.</title>
        <authorList>
            <person name="Xu C."/>
        </authorList>
    </citation>
    <scope>NUCLEOTIDE SEQUENCE [LARGE SCALE GENOMIC DNA]</scope>
    <source>
        <tissue evidence="11">Fresh leaf</tissue>
    </source>
</reference>
<dbReference type="OrthoDB" id="4096362at2759"/>
<feature type="compositionally biased region" description="Basic and acidic residues" evidence="9">
    <location>
        <begin position="378"/>
        <end position="397"/>
    </location>
</feature>
<reference evidence="12" key="1">
    <citation type="journal article" date="2017" name="Plant J.">
        <title>The pomegranate (Punica granatum L.) genome and the genomics of punicalagin biosynthesis.</title>
        <authorList>
            <person name="Qin G."/>
            <person name="Xu C."/>
            <person name="Ming R."/>
            <person name="Tang H."/>
            <person name="Guyot R."/>
            <person name="Kramer E.M."/>
            <person name="Hu Y."/>
            <person name="Yi X."/>
            <person name="Qi Y."/>
            <person name="Xu X."/>
            <person name="Gao Z."/>
            <person name="Pan H."/>
            <person name="Jian J."/>
            <person name="Tian Y."/>
            <person name="Yue Z."/>
            <person name="Xu Y."/>
        </authorList>
    </citation>
    <scope>NUCLEOTIDE SEQUENCE [LARGE SCALE GENOMIC DNA]</scope>
    <source>
        <strain evidence="12">cv. Dabenzi</strain>
    </source>
</reference>
<accession>A0A218X2D3</accession>
<evidence type="ECO:0000256" key="7">
    <source>
        <dbReference type="ARBA" id="ARBA00023315"/>
    </source>
</evidence>
<dbReference type="InterPro" id="IPR039859">
    <property type="entry name" value="PFA4/ZDH16/20/ERF2-like"/>
</dbReference>
<dbReference type="GO" id="GO:0005783">
    <property type="term" value="C:endoplasmic reticulum"/>
    <property type="evidence" value="ECO:0007669"/>
    <property type="project" value="TreeGrafter"/>
</dbReference>
<dbReference type="GO" id="GO:0005794">
    <property type="term" value="C:Golgi apparatus"/>
    <property type="evidence" value="ECO:0007669"/>
    <property type="project" value="TreeGrafter"/>
</dbReference>
<keyword evidence="5 8" id="KW-1133">Transmembrane helix</keyword>
<keyword evidence="13" id="KW-1185">Reference proteome</keyword>
<evidence type="ECO:0000256" key="1">
    <source>
        <dbReference type="ARBA" id="ARBA00004127"/>
    </source>
</evidence>
<dbReference type="EC" id="2.3.1.225" evidence="8"/>
<keyword evidence="4 8" id="KW-0812">Transmembrane</keyword>
<dbReference type="Proteomes" id="UP000515151">
    <property type="component" value="Chromosome 2"/>
</dbReference>
<sequence>MAPDSSPKRVYQVWKGSNKFVFGGRLIFGPDAASLFLSALLIMGPAIAFCIKAYLKIDGHPHFLPVLIVSSILTFLDLVFLLVTSCRDPGIVPRNSRPPESDEAFVMTTPSMEWVNGRTPHMKLPRTKDVIVNGHAVKVKYCDTCLLFRPPRASHCSICNNCVQRFDHHCPWVGQCIGIRNYRFFFMFISTSTILCIFVFVFSWINILEAKDKWGNIWKAMSHDVVSDFLIIYCFIAVWFVGGLTIFHFYLICTNQTTYENFRYRYDKKENPYSKGLGGNLVEVFFSRIPPSLNNFRAFVEAEEPMAVEALTPNLGEGTADSKERLDLKMGIELVEGNSGFMLPEILQNLNYDDFEDSRRSKEGGEQSAADPFFSCSEQEREEWIREPADADRERNVSAETPLMQDEAEGSVQSSAGLGDENSAKRATDESDSHQTAAVVSQS</sequence>
<dbReference type="GO" id="GO:0019706">
    <property type="term" value="F:protein-cysteine S-palmitoyltransferase activity"/>
    <property type="evidence" value="ECO:0007669"/>
    <property type="project" value="UniProtKB-EC"/>
</dbReference>
<evidence type="ECO:0000313" key="13">
    <source>
        <dbReference type="Proteomes" id="UP000515151"/>
    </source>
</evidence>
<comment type="domain">
    <text evidence="8">The DHHC domain is required for palmitoyltransferase activity.</text>
</comment>
<evidence type="ECO:0000259" key="10">
    <source>
        <dbReference type="Pfam" id="PF01529"/>
    </source>
</evidence>
<evidence type="ECO:0000256" key="9">
    <source>
        <dbReference type="SAM" id="MobiDB-lite"/>
    </source>
</evidence>
<reference evidence="13" key="3">
    <citation type="journal article" date="2020" name="Plant Biotechnol. J.">
        <title>The pomegranate (Punica granatum L.) draft genome dissects genetic divergence between soft- and hard-seeded cultivars.</title>
        <authorList>
            <person name="Luo X."/>
            <person name="Li H."/>
            <person name="Wu Z."/>
            <person name="Yao W."/>
            <person name="Zhao P."/>
            <person name="Cao D."/>
            <person name="Yu H."/>
            <person name="Li K."/>
            <person name="Poudel K."/>
            <person name="Zhao D."/>
            <person name="Zhang F."/>
            <person name="Xia X."/>
            <person name="Chen L."/>
            <person name="Wang Q."/>
            <person name="Jing D."/>
            <person name="Cao S."/>
        </authorList>
    </citation>
    <scope>NUCLEOTIDE SEQUENCE [LARGE SCALE GENOMIC DNA]</scope>
</reference>
<evidence type="ECO:0000256" key="6">
    <source>
        <dbReference type="ARBA" id="ARBA00023136"/>
    </source>
</evidence>
<dbReference type="PANTHER" id="PTHR22883">
    <property type="entry name" value="ZINC FINGER DHHC DOMAIN CONTAINING PROTEIN"/>
    <property type="match status" value="1"/>
</dbReference>
<evidence type="ECO:0000256" key="8">
    <source>
        <dbReference type="RuleBase" id="RU079119"/>
    </source>
</evidence>
<dbReference type="Pfam" id="PF01529">
    <property type="entry name" value="DHHC"/>
    <property type="match status" value="1"/>
</dbReference>
<keyword evidence="6 8" id="KW-0472">Membrane</keyword>
<evidence type="ECO:0000256" key="5">
    <source>
        <dbReference type="ARBA" id="ARBA00022989"/>
    </source>
</evidence>
<protein>
    <recommendedName>
        <fullName evidence="8">S-acyltransferase</fullName>
        <ecNumber evidence="8">2.3.1.225</ecNumber>
    </recommendedName>
    <alternativeName>
        <fullName evidence="8">Palmitoyltransferase</fullName>
    </alternativeName>
</protein>
<evidence type="ECO:0000313" key="14">
    <source>
        <dbReference type="RefSeq" id="XP_031378237.1"/>
    </source>
</evidence>
<reference evidence="14" key="4">
    <citation type="submission" date="2025-04" db="UniProtKB">
        <authorList>
            <consortium name="RefSeq"/>
        </authorList>
    </citation>
    <scope>IDENTIFICATION</scope>
    <source>
        <tissue evidence="14">Leaf</tissue>
    </source>
</reference>
<evidence type="ECO:0000313" key="12">
    <source>
        <dbReference type="Proteomes" id="UP000197138"/>
    </source>
</evidence>
<name>A0A218X2D3_PUNGR</name>
<evidence type="ECO:0000313" key="11">
    <source>
        <dbReference type="EMBL" id="OWM78866.1"/>
    </source>
</evidence>
<dbReference type="RefSeq" id="XP_031378237.1">
    <property type="nucleotide sequence ID" value="XM_031522377.1"/>
</dbReference>
<feature type="compositionally biased region" description="Polar residues" evidence="9">
    <location>
        <begin position="434"/>
        <end position="443"/>
    </location>
</feature>
<dbReference type="GeneID" id="116193633"/>
<dbReference type="InterPro" id="IPR001594">
    <property type="entry name" value="Palmitoyltrfase_DHHC"/>
</dbReference>
<dbReference type="EMBL" id="MTKT01002492">
    <property type="protein sequence ID" value="OWM78866.1"/>
    <property type="molecule type" value="Genomic_DNA"/>
</dbReference>
<feature type="region of interest" description="Disordered" evidence="9">
    <location>
        <begin position="356"/>
        <end position="443"/>
    </location>
</feature>
<feature type="domain" description="Palmitoyltransferase DHHC" evidence="10">
    <location>
        <begin position="140"/>
        <end position="263"/>
    </location>
</feature>
<evidence type="ECO:0000256" key="4">
    <source>
        <dbReference type="ARBA" id="ARBA00022692"/>
    </source>
</evidence>
<dbReference type="AlphaFoldDB" id="A0A218X2D3"/>
<feature type="transmembrane region" description="Helical" evidence="8">
    <location>
        <begin position="229"/>
        <end position="251"/>
    </location>
</feature>
<keyword evidence="3 8" id="KW-0808">Transferase</keyword>
<proteinExistence type="inferred from homology"/>
<comment type="subcellular location">
    <subcellularLocation>
        <location evidence="1">Endomembrane system</location>
        <topology evidence="1">Multi-pass membrane protein</topology>
    </subcellularLocation>
</comment>
<gene>
    <name evidence="14" type="primary">LOC116193633</name>
    <name evidence="11" type="ORF">CDL15_Pgr003037</name>
</gene>
<comment type="catalytic activity">
    <reaction evidence="8">
        <text>L-cysteinyl-[protein] + hexadecanoyl-CoA = S-hexadecanoyl-L-cysteinyl-[protein] + CoA</text>
        <dbReference type="Rhea" id="RHEA:36683"/>
        <dbReference type="Rhea" id="RHEA-COMP:10131"/>
        <dbReference type="Rhea" id="RHEA-COMP:11032"/>
        <dbReference type="ChEBI" id="CHEBI:29950"/>
        <dbReference type="ChEBI" id="CHEBI:57287"/>
        <dbReference type="ChEBI" id="CHEBI:57379"/>
        <dbReference type="ChEBI" id="CHEBI:74151"/>
        <dbReference type="EC" id="2.3.1.225"/>
    </reaction>
</comment>
<feature type="transmembrane region" description="Helical" evidence="8">
    <location>
        <begin position="32"/>
        <end position="51"/>
    </location>
</feature>
<evidence type="ECO:0000256" key="3">
    <source>
        <dbReference type="ARBA" id="ARBA00022679"/>
    </source>
</evidence>
<comment type="similarity">
    <text evidence="2 8">Belongs to the DHHC palmitoyltransferase family.</text>
</comment>
<feature type="transmembrane region" description="Helical" evidence="8">
    <location>
        <begin position="184"/>
        <end position="208"/>
    </location>
</feature>
<evidence type="ECO:0000256" key="2">
    <source>
        <dbReference type="ARBA" id="ARBA00008574"/>
    </source>
</evidence>
<dbReference type="PANTHER" id="PTHR22883:SF391">
    <property type="entry name" value="PROTEIN S-ACYLTRANSFERASE 3-RELATED"/>
    <property type="match status" value="1"/>
</dbReference>
<dbReference type="GO" id="GO:0006612">
    <property type="term" value="P:protein targeting to membrane"/>
    <property type="evidence" value="ECO:0007669"/>
    <property type="project" value="TreeGrafter"/>
</dbReference>
<organism evidence="11 12">
    <name type="scientific">Punica granatum</name>
    <name type="common">Pomegranate</name>
    <dbReference type="NCBI Taxonomy" id="22663"/>
    <lineage>
        <taxon>Eukaryota</taxon>
        <taxon>Viridiplantae</taxon>
        <taxon>Streptophyta</taxon>
        <taxon>Embryophyta</taxon>
        <taxon>Tracheophyta</taxon>
        <taxon>Spermatophyta</taxon>
        <taxon>Magnoliopsida</taxon>
        <taxon>eudicotyledons</taxon>
        <taxon>Gunneridae</taxon>
        <taxon>Pentapetalae</taxon>
        <taxon>rosids</taxon>
        <taxon>malvids</taxon>
        <taxon>Myrtales</taxon>
        <taxon>Lythraceae</taxon>
        <taxon>Punica</taxon>
    </lineage>
</organism>
<dbReference type="Proteomes" id="UP000197138">
    <property type="component" value="Unassembled WGS sequence"/>
</dbReference>